<protein>
    <recommendedName>
        <fullName evidence="10">Ig-like domain-containing protein</fullName>
    </recommendedName>
</protein>
<evidence type="ECO:0000256" key="6">
    <source>
        <dbReference type="SAM" id="MobiDB-lite"/>
    </source>
</evidence>
<keyword evidence="7" id="KW-1133">Transmembrane helix</keyword>
<feature type="transmembrane region" description="Helical" evidence="7">
    <location>
        <begin position="503"/>
        <end position="524"/>
    </location>
</feature>
<sequence length="696" mass="79115">MTFRMVLEKLFLVWLFSQAFSIAILADSMTTVYILEGSTMDLTFNVIIPKRDLLYQKICLSYLINPWRVKPKIYDTILHVNSFTLPIINVTARYEGVYWLNYGNLITVSELKISNMSCSSRSIEYVCAIEGSSPILTFTIDVSVYHNIVDEDYYSVGNFLKVRDSTTDVHLQIYNVTLEDEGFFKCHLHELFGRIKLEVVKLRFINQSDENTIIGQEGIEMDIRCISDTVQDLTLMLESNGIVKAVGDKKTVIYSVIPVRTDHLSNYECMTSTHSSIMIAVKLNIRYPPAGRVIYTNGTIGCECDGNPAIYTVYRLDQISKHGELVHSVNLVNETFTFDTDPFPYQRNGKFRCVVCNGIPDTNGNILHTWSRNVNYEGPPVFAKENRYVKVGKQRKSSMTMSFQVYSYPAVEEIFLEKIGHMDDKKMKITKYTLKDILLYSEYDNSNGIQGYDILIESELVDKDDFQAYCITITNRLGASNFNFEIIRKDERVIKQEKNTHLVTLYIVGAVLLSLVIGIAGFCINHVKHRVQKRVNVHEDSNYHIYDECGSITNLAASNLHSTNSNNDNTDPNQTQLRTVGISTDDNAISCNKEFINKSLSQSELDDTNLLNDLSPIPFPFIPNMDKEVSSDQKSQVSYDSDSEGSNSVMVCNVGDGYEHAYQTVILDRPESHLYIGITRERNNSISLTESNQSED</sequence>
<feature type="compositionally biased region" description="Polar residues" evidence="6">
    <location>
        <begin position="632"/>
        <end position="645"/>
    </location>
</feature>
<dbReference type="InterPro" id="IPR051275">
    <property type="entry name" value="Cell_adhesion_signaling"/>
</dbReference>
<dbReference type="SUPFAM" id="SSF48726">
    <property type="entry name" value="Immunoglobulin"/>
    <property type="match status" value="1"/>
</dbReference>
<keyword evidence="5" id="KW-0393">Immunoglobulin domain</keyword>
<organism evidence="8 9">
    <name type="scientific">Mytilus edulis</name>
    <name type="common">Blue mussel</name>
    <dbReference type="NCBI Taxonomy" id="6550"/>
    <lineage>
        <taxon>Eukaryota</taxon>
        <taxon>Metazoa</taxon>
        <taxon>Spiralia</taxon>
        <taxon>Lophotrochozoa</taxon>
        <taxon>Mollusca</taxon>
        <taxon>Bivalvia</taxon>
        <taxon>Autobranchia</taxon>
        <taxon>Pteriomorphia</taxon>
        <taxon>Mytilida</taxon>
        <taxon>Mytiloidea</taxon>
        <taxon>Mytilidae</taxon>
        <taxon>Mytilinae</taxon>
        <taxon>Mytilus</taxon>
    </lineage>
</organism>
<dbReference type="PANTHER" id="PTHR11640">
    <property type="entry name" value="NEPHRIN"/>
    <property type="match status" value="1"/>
</dbReference>
<evidence type="ECO:0000256" key="7">
    <source>
        <dbReference type="SAM" id="Phobius"/>
    </source>
</evidence>
<keyword evidence="4" id="KW-0325">Glycoprotein</keyword>
<evidence type="ECO:0000313" key="8">
    <source>
        <dbReference type="EMBL" id="CAG2242549.1"/>
    </source>
</evidence>
<evidence type="ECO:0000256" key="3">
    <source>
        <dbReference type="ARBA" id="ARBA00023157"/>
    </source>
</evidence>
<keyword evidence="2 7" id="KW-0472">Membrane</keyword>
<name>A0A8S3U9V3_MYTED</name>
<reference evidence="8" key="1">
    <citation type="submission" date="2021-03" db="EMBL/GenBank/DDBJ databases">
        <authorList>
            <person name="Bekaert M."/>
        </authorList>
    </citation>
    <scope>NUCLEOTIDE SEQUENCE</scope>
</reference>
<dbReference type="GO" id="GO:0050839">
    <property type="term" value="F:cell adhesion molecule binding"/>
    <property type="evidence" value="ECO:0007669"/>
    <property type="project" value="TreeGrafter"/>
</dbReference>
<dbReference type="GO" id="GO:0005886">
    <property type="term" value="C:plasma membrane"/>
    <property type="evidence" value="ECO:0007669"/>
    <property type="project" value="TreeGrafter"/>
</dbReference>
<keyword evidence="3" id="KW-1015">Disulfide bond</keyword>
<evidence type="ECO:0000313" key="9">
    <source>
        <dbReference type="Proteomes" id="UP000683360"/>
    </source>
</evidence>
<dbReference type="GO" id="GO:0005911">
    <property type="term" value="C:cell-cell junction"/>
    <property type="evidence" value="ECO:0007669"/>
    <property type="project" value="TreeGrafter"/>
</dbReference>
<dbReference type="EMBL" id="CAJPWZ010002675">
    <property type="protein sequence ID" value="CAG2242549.1"/>
    <property type="molecule type" value="Genomic_DNA"/>
</dbReference>
<evidence type="ECO:0000256" key="5">
    <source>
        <dbReference type="ARBA" id="ARBA00023319"/>
    </source>
</evidence>
<comment type="subcellular location">
    <subcellularLocation>
        <location evidence="1">Membrane</location>
        <topology evidence="1">Single-pass type I membrane protein</topology>
    </subcellularLocation>
</comment>
<dbReference type="AlphaFoldDB" id="A0A8S3U9V3"/>
<keyword evidence="9" id="KW-1185">Reference proteome</keyword>
<keyword evidence="7" id="KW-0812">Transmembrane</keyword>
<evidence type="ECO:0000256" key="1">
    <source>
        <dbReference type="ARBA" id="ARBA00004479"/>
    </source>
</evidence>
<dbReference type="OrthoDB" id="9898017at2759"/>
<accession>A0A8S3U9V3</accession>
<dbReference type="GO" id="GO:0098609">
    <property type="term" value="P:cell-cell adhesion"/>
    <property type="evidence" value="ECO:0007669"/>
    <property type="project" value="TreeGrafter"/>
</dbReference>
<evidence type="ECO:0000256" key="2">
    <source>
        <dbReference type="ARBA" id="ARBA00023136"/>
    </source>
</evidence>
<proteinExistence type="predicted"/>
<comment type="caution">
    <text evidence="8">The sequence shown here is derived from an EMBL/GenBank/DDBJ whole genome shotgun (WGS) entry which is preliminary data.</text>
</comment>
<feature type="region of interest" description="Disordered" evidence="6">
    <location>
        <begin position="626"/>
        <end position="645"/>
    </location>
</feature>
<dbReference type="Proteomes" id="UP000683360">
    <property type="component" value="Unassembled WGS sequence"/>
</dbReference>
<evidence type="ECO:0008006" key="10">
    <source>
        <dbReference type="Google" id="ProtNLM"/>
    </source>
</evidence>
<evidence type="ECO:0000256" key="4">
    <source>
        <dbReference type="ARBA" id="ARBA00023180"/>
    </source>
</evidence>
<dbReference type="InterPro" id="IPR036179">
    <property type="entry name" value="Ig-like_dom_sf"/>
</dbReference>
<gene>
    <name evidence="8" type="ORF">MEDL_54680</name>
</gene>
<dbReference type="PANTHER" id="PTHR11640:SF31">
    <property type="entry name" value="IRREGULAR CHIASM C-ROUGHEST PROTEIN-RELATED"/>
    <property type="match status" value="1"/>
</dbReference>